<feature type="compositionally biased region" description="Basic and acidic residues" evidence="1">
    <location>
        <begin position="33"/>
        <end position="46"/>
    </location>
</feature>
<keyword evidence="2" id="KW-0472">Membrane</keyword>
<feature type="region of interest" description="Disordered" evidence="1">
    <location>
        <begin position="33"/>
        <end position="58"/>
    </location>
</feature>
<evidence type="ECO:0000313" key="3">
    <source>
        <dbReference type="EMBL" id="EFE74518.2"/>
    </source>
</evidence>
<proteinExistence type="predicted"/>
<evidence type="ECO:0000313" key="4">
    <source>
        <dbReference type="Proteomes" id="UP000003986"/>
    </source>
</evidence>
<organism evidence="3 4">
    <name type="scientific">Streptomyces filamentosus NRRL 15998</name>
    <dbReference type="NCBI Taxonomy" id="457431"/>
    <lineage>
        <taxon>Bacteria</taxon>
        <taxon>Bacillati</taxon>
        <taxon>Actinomycetota</taxon>
        <taxon>Actinomycetes</taxon>
        <taxon>Kitasatosporales</taxon>
        <taxon>Streptomycetaceae</taxon>
        <taxon>Streptomyces</taxon>
    </lineage>
</organism>
<protein>
    <submittedName>
        <fullName evidence="3">Predicted protein</fullName>
    </submittedName>
</protein>
<evidence type="ECO:0000256" key="2">
    <source>
        <dbReference type="SAM" id="Phobius"/>
    </source>
</evidence>
<name>D6AC95_STRFL</name>
<reference evidence="4" key="2">
    <citation type="submission" date="2008-12" db="EMBL/GenBank/DDBJ databases">
        <title>Annotation of Streptomyces roseosporus strain NRRL 15998.</title>
        <authorList>
            <consortium name="The Broad Institute Genome Sequencing Platform"/>
            <consortium name="Broad Institute Microbial Sequencing Center"/>
            <person name="Fischbach M."/>
            <person name="Ward D."/>
            <person name="Young S."/>
            <person name="Kodira C.D."/>
            <person name="Zeng Q."/>
            <person name="Koehrsen M."/>
            <person name="Godfrey P."/>
            <person name="Alvarado L."/>
            <person name="Berlin A.M."/>
            <person name="Borenstein D."/>
            <person name="Chen Z."/>
            <person name="Engels R."/>
            <person name="Freedman E."/>
            <person name="Gellesch M."/>
            <person name="Goldberg J."/>
            <person name="Griggs A."/>
            <person name="Gujja S."/>
            <person name="Heiman D.I."/>
            <person name="Hepburn T.A."/>
            <person name="Howarth C."/>
            <person name="Jen D."/>
            <person name="Larson L."/>
            <person name="Lewis B."/>
            <person name="Mehta T."/>
            <person name="Park D."/>
            <person name="Pearson M."/>
            <person name="Roberts A."/>
            <person name="Saif S."/>
            <person name="Shea T.D."/>
            <person name="Shenoy N."/>
            <person name="Sisk P."/>
            <person name="Stolte C."/>
            <person name="Sykes S.N."/>
            <person name="Walk T."/>
            <person name="White J."/>
            <person name="Yandava C."/>
            <person name="Straight P."/>
            <person name="Clardy J."/>
            <person name="Hung D."/>
            <person name="Kolter R."/>
            <person name="Mekalanos J."/>
            <person name="Walker S."/>
            <person name="Walsh C.T."/>
            <person name="Wieland B.L.C."/>
            <person name="Ilzarbe M."/>
            <person name="Galagan J."/>
            <person name="Nusbaum C."/>
            <person name="Birren B."/>
        </authorList>
    </citation>
    <scope>NUCLEOTIDE SEQUENCE [LARGE SCALE GENOMIC DNA]</scope>
    <source>
        <strain evidence="4">NRRL 15998</strain>
    </source>
</reference>
<dbReference type="AlphaFoldDB" id="D6AC95"/>
<dbReference type="EMBL" id="DS999644">
    <property type="protein sequence ID" value="EFE74518.2"/>
    <property type="molecule type" value="Genomic_DNA"/>
</dbReference>
<accession>D6AC95</accession>
<reference evidence="4" key="1">
    <citation type="submission" date="2008-10" db="EMBL/GenBank/DDBJ databases">
        <authorList>
            <person name="Molnar K."/>
        </authorList>
    </citation>
    <scope>NUCLEOTIDE SEQUENCE [LARGE SCALE GENOMIC DNA]</scope>
    <source>
        <strain evidence="4">NRRL 15998</strain>
    </source>
</reference>
<keyword evidence="2" id="KW-0812">Transmembrane</keyword>
<sequence>MRGAPMGGENGALGVVIAVVGVIGSILVARISNPRDRDQDDEREPTADESGPRSSELKVSPEIWRRFTVLETKVDHLTALVEEQRTKVSTLERLLRLALRIIRRANRRLRAAELPPEEVPAELVPYSIE</sequence>
<gene>
    <name evidence="3" type="ORF">SSGG_01884</name>
</gene>
<dbReference type="Proteomes" id="UP000003986">
    <property type="component" value="Unassembled WGS sequence"/>
</dbReference>
<feature type="transmembrane region" description="Helical" evidence="2">
    <location>
        <begin position="12"/>
        <end position="29"/>
    </location>
</feature>
<evidence type="ECO:0000256" key="1">
    <source>
        <dbReference type="SAM" id="MobiDB-lite"/>
    </source>
</evidence>
<keyword evidence="2" id="KW-1133">Transmembrane helix</keyword>